<organism evidence="2 3">
    <name type="scientific">Bartonella ancashensis</name>
    <dbReference type="NCBI Taxonomy" id="1318743"/>
    <lineage>
        <taxon>Bacteria</taxon>
        <taxon>Pseudomonadati</taxon>
        <taxon>Pseudomonadota</taxon>
        <taxon>Alphaproteobacteria</taxon>
        <taxon>Hyphomicrobiales</taxon>
        <taxon>Bartonellaceae</taxon>
        <taxon>Bartonella</taxon>
    </lineage>
</organism>
<name>A0A0M3T2N2_9HYPH</name>
<dbReference type="Proteomes" id="UP000057213">
    <property type="component" value="Chromosome"/>
</dbReference>
<keyword evidence="1" id="KW-0472">Membrane</keyword>
<dbReference type="EMBL" id="CP010401">
    <property type="protein sequence ID" value="ALE03141.1"/>
    <property type="molecule type" value="Genomic_DNA"/>
</dbReference>
<protein>
    <submittedName>
        <fullName evidence="2">Putative integral membrane protein</fullName>
    </submittedName>
</protein>
<sequence>MAEDKGCCYEGHLQKTKQQKIFFRSIVQRQMLGWIFLNIFLLLFFVNGAKADFRVCNETQGTVGVALGYRTPAGWVSEGWWVIPTEECKTLIDGPLASRFYYMHAEDAKKKGKWNGPVTMCVKDSSFFIEGVRDCFTRGFQKAQFEEIDTENQANWTVQLTDSFLFNNPALKLPEGMLNSPDRE</sequence>
<accession>A0A0M3T2N2</accession>
<dbReference type="AlphaFoldDB" id="A0A0M3T2N2"/>
<keyword evidence="1" id="KW-1133">Transmembrane helix</keyword>
<proteinExistence type="predicted"/>
<feature type="transmembrane region" description="Helical" evidence="1">
    <location>
        <begin position="31"/>
        <end position="49"/>
    </location>
</feature>
<evidence type="ECO:0000313" key="3">
    <source>
        <dbReference type="Proteomes" id="UP000057213"/>
    </source>
</evidence>
<evidence type="ECO:0000313" key="2">
    <source>
        <dbReference type="EMBL" id="ALE03141.1"/>
    </source>
</evidence>
<keyword evidence="3" id="KW-1185">Reference proteome</keyword>
<keyword evidence="1" id="KW-0812">Transmembrane</keyword>
<reference evidence="2 3" key="1">
    <citation type="journal article" date="2015" name="Genome Announc.">
        <title>Complete Genome Sequence of Bartonella ancashensis Strain 20.00, Isolated from the Blood of a Patient with Verruga Peruana.</title>
        <authorList>
            <person name="Hang J."/>
            <person name="Mullins K.E."/>
            <person name="Clifford R.J."/>
            <person name="Onmus-Leone F."/>
            <person name="Yang Y."/>
            <person name="Jiang J."/>
            <person name="Leguia M."/>
            <person name="Kasper M.R."/>
            <person name="Maguina C."/>
            <person name="Lesho E.P."/>
            <person name="Jarman R.G."/>
            <person name="Richards A.L."/>
            <person name="Blazes D."/>
        </authorList>
    </citation>
    <scope>NUCLEOTIDE SEQUENCE [LARGE SCALE GENOMIC DNA]</scope>
    <source>
        <strain evidence="2 3">20.00</strain>
    </source>
</reference>
<evidence type="ECO:0000256" key="1">
    <source>
        <dbReference type="SAM" id="Phobius"/>
    </source>
</evidence>
<dbReference type="PATRIC" id="fig|1318743.3.peg.339"/>
<gene>
    <name evidence="2" type="ORF">PU02_0327</name>
</gene>
<dbReference type="KEGG" id="banc:PU02_0327"/>
<dbReference type="InterPro" id="IPR009380">
    <property type="entry name" value="DUF1036"/>
</dbReference>
<dbReference type="STRING" id="1318743.PU02_0327"/>
<dbReference type="Pfam" id="PF06282">
    <property type="entry name" value="DUF1036"/>
    <property type="match status" value="1"/>
</dbReference>